<comment type="caution">
    <text evidence="7">The sequence shown here is derived from an EMBL/GenBank/DDBJ whole genome shotgun (WGS) entry which is preliminary data.</text>
</comment>
<dbReference type="RefSeq" id="WP_377507828.1">
    <property type="nucleotide sequence ID" value="NZ_JBHULU010000015.1"/>
</dbReference>
<evidence type="ECO:0000313" key="8">
    <source>
        <dbReference type="Proteomes" id="UP001597544"/>
    </source>
</evidence>
<dbReference type="CDD" id="cd07185">
    <property type="entry name" value="OmpA_C-like"/>
    <property type="match status" value="1"/>
</dbReference>
<dbReference type="InterPro" id="IPR006665">
    <property type="entry name" value="OmpA-like"/>
</dbReference>
<organism evidence="7 8">
    <name type="scientific">Pontibacter locisalis</name>
    <dbReference type="NCBI Taxonomy" id="1719035"/>
    <lineage>
        <taxon>Bacteria</taxon>
        <taxon>Pseudomonadati</taxon>
        <taxon>Bacteroidota</taxon>
        <taxon>Cytophagia</taxon>
        <taxon>Cytophagales</taxon>
        <taxon>Hymenobacteraceae</taxon>
        <taxon>Pontibacter</taxon>
    </lineage>
</organism>
<keyword evidence="8" id="KW-1185">Reference proteome</keyword>
<name>A0ABW5IMQ4_9BACT</name>
<keyword evidence="2 4" id="KW-0472">Membrane</keyword>
<dbReference type="InterPro" id="IPR050330">
    <property type="entry name" value="Bact_OuterMem_StrucFunc"/>
</dbReference>
<feature type="signal peptide" evidence="5">
    <location>
        <begin position="1"/>
        <end position="24"/>
    </location>
</feature>
<feature type="domain" description="OmpA-like" evidence="6">
    <location>
        <begin position="97"/>
        <end position="215"/>
    </location>
</feature>
<dbReference type="InterPro" id="IPR036737">
    <property type="entry name" value="OmpA-like_sf"/>
</dbReference>
<dbReference type="PANTHER" id="PTHR30329:SF21">
    <property type="entry name" value="LIPOPROTEIN YIAD-RELATED"/>
    <property type="match status" value="1"/>
</dbReference>
<evidence type="ECO:0000256" key="4">
    <source>
        <dbReference type="PROSITE-ProRule" id="PRU00473"/>
    </source>
</evidence>
<dbReference type="InterPro" id="IPR006664">
    <property type="entry name" value="OMP_bac"/>
</dbReference>
<dbReference type="PROSITE" id="PS51257">
    <property type="entry name" value="PROKAR_LIPOPROTEIN"/>
    <property type="match status" value="1"/>
</dbReference>
<reference evidence="8" key="1">
    <citation type="journal article" date="2019" name="Int. J. Syst. Evol. Microbiol.">
        <title>The Global Catalogue of Microorganisms (GCM) 10K type strain sequencing project: providing services to taxonomists for standard genome sequencing and annotation.</title>
        <authorList>
            <consortium name="The Broad Institute Genomics Platform"/>
            <consortium name="The Broad Institute Genome Sequencing Center for Infectious Disease"/>
            <person name="Wu L."/>
            <person name="Ma J."/>
        </authorList>
    </citation>
    <scope>NUCLEOTIDE SEQUENCE [LARGE SCALE GENOMIC DNA]</scope>
    <source>
        <strain evidence="8">KCTC 42498</strain>
    </source>
</reference>
<dbReference type="Proteomes" id="UP001597544">
    <property type="component" value="Unassembled WGS sequence"/>
</dbReference>
<feature type="chain" id="PRO_5045890772" evidence="5">
    <location>
        <begin position="25"/>
        <end position="226"/>
    </location>
</feature>
<evidence type="ECO:0000313" key="7">
    <source>
        <dbReference type="EMBL" id="MFD2514695.1"/>
    </source>
</evidence>
<dbReference type="PRINTS" id="PR01023">
    <property type="entry name" value="NAFLGMOTY"/>
</dbReference>
<comment type="subcellular location">
    <subcellularLocation>
        <location evidence="1">Cell outer membrane</location>
    </subcellularLocation>
</comment>
<dbReference type="Gene3D" id="3.30.1330.60">
    <property type="entry name" value="OmpA-like domain"/>
    <property type="match status" value="1"/>
</dbReference>
<dbReference type="PROSITE" id="PS51123">
    <property type="entry name" value="OMPA_2"/>
    <property type="match status" value="1"/>
</dbReference>
<dbReference type="EMBL" id="JBHULU010000015">
    <property type="protein sequence ID" value="MFD2514695.1"/>
    <property type="molecule type" value="Genomic_DNA"/>
</dbReference>
<accession>A0ABW5IMQ4</accession>
<gene>
    <name evidence="7" type="ORF">ACFSRY_12535</name>
</gene>
<evidence type="ECO:0000256" key="3">
    <source>
        <dbReference type="ARBA" id="ARBA00023237"/>
    </source>
</evidence>
<dbReference type="InterPro" id="IPR039567">
    <property type="entry name" value="Gly-zipper"/>
</dbReference>
<dbReference type="SUPFAM" id="SSF103088">
    <property type="entry name" value="OmpA-like"/>
    <property type="match status" value="1"/>
</dbReference>
<keyword evidence="5" id="KW-0732">Signal</keyword>
<dbReference type="Pfam" id="PF00691">
    <property type="entry name" value="OmpA"/>
    <property type="match status" value="1"/>
</dbReference>
<dbReference type="PRINTS" id="PR01021">
    <property type="entry name" value="OMPADOMAIN"/>
</dbReference>
<keyword evidence="3" id="KW-0998">Cell outer membrane</keyword>
<evidence type="ECO:0000256" key="2">
    <source>
        <dbReference type="ARBA" id="ARBA00023136"/>
    </source>
</evidence>
<sequence length="226" mass="23621">MKNFRINLSIIAIIAVLLSSCASGEGGMSRTAKGGIIGAGSGAVVGGAIGKATGSTATGAIIGAAVGGTAGALIGRRMDKQAEELQRDLEGAQVERVGEGIKITFDSGILYPVNSAELQPGARTEIAQLAETLKKYPDTNIVIEGHTDNTGTREINQPLSERRAQSVATYLSSMGVDRSRMTTQGYADTQPVADNTTVAGRQQNRRVEIAIFANEKMRKAAERGDL</sequence>
<evidence type="ECO:0000256" key="5">
    <source>
        <dbReference type="SAM" id="SignalP"/>
    </source>
</evidence>
<evidence type="ECO:0000259" key="6">
    <source>
        <dbReference type="PROSITE" id="PS51123"/>
    </source>
</evidence>
<evidence type="ECO:0000256" key="1">
    <source>
        <dbReference type="ARBA" id="ARBA00004442"/>
    </source>
</evidence>
<dbReference type="Pfam" id="PF13488">
    <property type="entry name" value="Gly-zipper_Omp"/>
    <property type="match status" value="1"/>
</dbReference>
<protein>
    <submittedName>
        <fullName evidence="7">OmpA family protein</fullName>
    </submittedName>
</protein>
<proteinExistence type="predicted"/>
<dbReference type="PANTHER" id="PTHR30329">
    <property type="entry name" value="STATOR ELEMENT OF FLAGELLAR MOTOR COMPLEX"/>
    <property type="match status" value="1"/>
</dbReference>